<feature type="domain" description="AAA+ ATPase" evidence="6">
    <location>
        <begin position="176"/>
        <end position="313"/>
    </location>
</feature>
<gene>
    <name evidence="7" type="primary">LOC107435949</name>
</gene>
<dbReference type="InterPro" id="IPR050905">
    <property type="entry name" value="Plant_NBS-LRR"/>
</dbReference>
<dbReference type="InterPro" id="IPR055414">
    <property type="entry name" value="LRR_R13L4/SHOC2-like"/>
</dbReference>
<reference evidence="7" key="1">
    <citation type="submission" date="2022-04" db="UniProtKB">
        <authorList>
            <consortium name="RefSeq"/>
        </authorList>
    </citation>
    <scope>IDENTIFICATION</scope>
    <source>
        <tissue evidence="7">In vitro plantlets</tissue>
    </source>
</reference>
<sequence length="2093" mass="239223">MAFIAEIGIAAIAEKIADYTVVAICQQLGYPFQYKRNIGNLITETQDLNHVKKRLQDLVACAIRNGDEIHEDTKEWLKKVDKITEQAEKFLEDENHATIRCSMRGLLFLNLVPRYRQSKRAKKMGKSAFKIKGEVNFDNISYRPHLQSDFTNKNYIQFETRRKIVTEIMEALEDGNVRMVGVHGMPGIGKTTLVKEIAGRALDKKLFNDSVLVSVSHTPDVERIQKAIAERLDLKLDKETIPERALLLQNRLKLEKKFLIILDDIWNELKLEDVGIVFKSDEKGCKILFTSRSRRVLSTEMGVEKIFQVGVLDEAEALNWFNHLVAKSVENNSEFLHLGNEIVNECACLPIAIETIAGTLKDRELPFWRTALRQLQVSNLAAIDDDMNKKVYCPIELCYNSLGSEEKLLLLLCGLHEEDESILLENLMKYGMGWGMFKDFDTLQSARDRVDSLIFKLKDCSLLLDGDYYRTVKMHDVIRDVVVSIASKSHMYSFKNDAEVNRLGIEALEDSMAISLPNGYVPRLLKGKLEYKQLELIWMWRNKSSQIPDNFFENTKKLRVLDLSYYVYFEKLPSSLCYLGNLRTLCFYGHHLEDISLIGGLKNLEILDLSKSGIKELPTEIGQLTLLRMLDLRDCYQLEVIERHVISHLTSLEELYVERSFKKWDEVQGVNGDKRNASLNELKHLDQLTALHLEIVDINVLPKDVFSGKTFERYKIAIGCKWSGQLIDNPSRCLELNLNENGLLTEHGLEMMLESTQMLSLNGFQGAYNIVHELDKAGFPELKCFRLENNQTIQCLINMMEQNHPCSVFDSLEILHLDNLENLEKICDGELTKESLRRLRIIKVSNCDMLKNLLPFSMSKLEEIEIKDCSMIEEIVSNEEDKSKEVIGNFPQLCSLKLKNVPRLKSFCSKLKKIHKSERGKQPVDVDNSVKTLLGEKLLLIPVLEELELSNCNGLTRIWDDQILPSSTSFHNLTKLLVNDFNSLEYLFSSAVAMTFVQLRSLELSDCLNMKEIVSNSEKMDKISFPKLDYLWINNLGCLATFSSEIYIDFPVLTRLFMENCPKFSTFISKSEEEKLPSLFNEKVTFPSLKNLDIRAMNTLKMIANNSHLFCKLEVVDVYNCNNLTKVFTSSMLRALGSLRRLNISRCRMVEQVFEIQTSSLEEITHNTIPARLISLSLYCLPKLRYVWGKDPQGTITFTHLEDVRVLDCPILKSVFPLSIAKGLSKLQKLSLSICGIEQIVEPAGTVPVLPEFVFPQLEEMNLNFMENLVSFYPGLHTSSWPSLKSLVLLNCEKVKVLASELSYFQEKHAHHDHDNSPIPQPLTFTRFDPFPNLEKLELLRCNLEKIWDSKLPPNSHSYRKLKSLHVVSCGFLKNLFSSAEAVNFEQLSALEVKDCMMMEEIMSKNEEVDKVQFTKLNHLNFINLPNLVSFSSETFIEFPLITEISINDKDCPKFKTFVSKLEEEDCTTMKSLFNDKVAFPSLHTVEIKGLVELKMIWQYKLSTADSFSKLEKVIVHNCKNLVKVFSSSMQGKLHNLKRLQISHCEMVEEVFEIQMPNIIEQTYNIMPSQLIHLSLVSLSKLKHVWSKDPQGTLTFPHLKEVTATLCPSLESIFPPSIARELFKLGKLDIQYCGIQEIVAKPQVLEEELETEPPPELLINADSFSELEVKVSHCDNLIRIFPPNMHKVLCNLKKLKIFSCEMVEVVFQIQMSNDEEPQSGIIIPTQLVDLELCYLPNLKHVWSDDPRGALTFPKLERVKAWRCRSLKSMFPASVAKSLFQLQTLNISGCGIEYIISKEVGLEAVPPKFQFHRLEEIKLHNLINFVSFYQGFHTSSFPSLTALMVSKCMKLKVIASDIFNFQETHGSMDMDILYEQHRGLYFSPEMERHVGVLKLEGLPNLMHLMDESSQGQASFQNFITLRVLKCYMLKNLVPSSISLQNLKELTVSQCHGMVNLISSQTAKSMNQLQKMRISDCQRLMEVITSDHCTEDSGEIDFAKLEILELGMLPSLTSFYSGNYKMGFPNLKSIVVGGCFAMQSFSVHGIISTPKLNRLQLDGKTAVEVNNNTDINCIIKHHFKTHPAGTAILEEKDAC</sequence>
<dbReference type="SMART" id="SM00382">
    <property type="entry name" value="AAA"/>
    <property type="match status" value="1"/>
</dbReference>
<dbReference type="InterPro" id="IPR032675">
    <property type="entry name" value="LRR_dom_sf"/>
</dbReference>
<keyword evidence="3" id="KW-0547">Nucleotide-binding</keyword>
<proteinExistence type="inferred from homology"/>
<dbReference type="GO" id="GO:0043531">
    <property type="term" value="F:ADP binding"/>
    <property type="evidence" value="ECO:0007669"/>
    <property type="project" value="InterPro"/>
</dbReference>
<keyword evidence="5" id="KW-0067">ATP-binding</keyword>
<dbReference type="InterPro" id="IPR002182">
    <property type="entry name" value="NB-ARC"/>
</dbReference>
<keyword evidence="4" id="KW-0611">Plant defense</keyword>
<evidence type="ECO:0000256" key="2">
    <source>
        <dbReference type="ARBA" id="ARBA00022737"/>
    </source>
</evidence>
<dbReference type="PRINTS" id="PR00364">
    <property type="entry name" value="DISEASERSIST"/>
</dbReference>
<dbReference type="FunFam" id="3.40.50.300:FF:001091">
    <property type="entry name" value="Probable disease resistance protein At1g61300"/>
    <property type="match status" value="1"/>
</dbReference>
<dbReference type="RefSeq" id="XP_015903061.1">
    <property type="nucleotide sequence ID" value="XM_016047575.2"/>
</dbReference>
<dbReference type="InterPro" id="IPR003593">
    <property type="entry name" value="AAA+_ATPase"/>
</dbReference>
<dbReference type="PANTHER" id="PTHR33463:SF198">
    <property type="entry name" value="RPP4C3"/>
    <property type="match status" value="1"/>
</dbReference>
<evidence type="ECO:0000256" key="3">
    <source>
        <dbReference type="ARBA" id="ARBA00022741"/>
    </source>
</evidence>
<comment type="similarity">
    <text evidence="1">Belongs to the disease resistance NB-LRR family.</text>
</comment>
<dbReference type="InterPro" id="IPR027417">
    <property type="entry name" value="P-loop_NTPase"/>
</dbReference>
<evidence type="ECO:0000256" key="1">
    <source>
        <dbReference type="ARBA" id="ARBA00008894"/>
    </source>
</evidence>
<keyword evidence="2" id="KW-0677">Repeat</keyword>
<dbReference type="InterPro" id="IPR042197">
    <property type="entry name" value="Apaf_helical"/>
</dbReference>
<dbReference type="Pfam" id="PF23247">
    <property type="entry name" value="LRR_RPS2"/>
    <property type="match status" value="8"/>
</dbReference>
<accession>A0A6P4B2Q3</accession>
<dbReference type="InterPro" id="IPR057135">
    <property type="entry name" value="At4g27190-like_LRR"/>
</dbReference>
<dbReference type="PANTHER" id="PTHR33463">
    <property type="entry name" value="NB-ARC DOMAIN-CONTAINING PROTEIN-RELATED"/>
    <property type="match status" value="1"/>
</dbReference>
<dbReference type="Gene3D" id="1.10.8.430">
    <property type="entry name" value="Helical domain of apoptotic protease-activating factors"/>
    <property type="match status" value="1"/>
</dbReference>
<name>A0A6P4B2Q3_ZIZJJ</name>
<evidence type="ECO:0000313" key="7">
    <source>
        <dbReference type="RefSeq" id="XP_015903061.1"/>
    </source>
</evidence>
<dbReference type="SUPFAM" id="SSF52058">
    <property type="entry name" value="L domain-like"/>
    <property type="match status" value="2"/>
</dbReference>
<dbReference type="SUPFAM" id="SSF52540">
    <property type="entry name" value="P-loop containing nucleoside triphosphate hydrolases"/>
    <property type="match status" value="1"/>
</dbReference>
<dbReference type="Pfam" id="PF23598">
    <property type="entry name" value="LRR_14"/>
    <property type="match status" value="1"/>
</dbReference>
<dbReference type="GO" id="GO:0005524">
    <property type="term" value="F:ATP binding"/>
    <property type="evidence" value="ECO:0007669"/>
    <property type="project" value="UniProtKB-KW"/>
</dbReference>
<protein>
    <submittedName>
        <fullName evidence="7">uncharacterized protein LOC107435949 isoform X2</fullName>
    </submittedName>
</protein>
<evidence type="ECO:0000256" key="5">
    <source>
        <dbReference type="ARBA" id="ARBA00022840"/>
    </source>
</evidence>
<organism evidence="7">
    <name type="scientific">Ziziphus jujuba</name>
    <name type="common">Chinese jujube</name>
    <name type="synonym">Ziziphus sativa</name>
    <dbReference type="NCBI Taxonomy" id="326968"/>
    <lineage>
        <taxon>Eukaryota</taxon>
        <taxon>Viridiplantae</taxon>
        <taxon>Streptophyta</taxon>
        <taxon>Embryophyta</taxon>
        <taxon>Tracheophyta</taxon>
        <taxon>Spermatophyta</taxon>
        <taxon>Magnoliopsida</taxon>
        <taxon>eudicotyledons</taxon>
        <taxon>Gunneridae</taxon>
        <taxon>Pentapetalae</taxon>
        <taxon>rosids</taxon>
        <taxon>fabids</taxon>
        <taxon>Rosales</taxon>
        <taxon>Rhamnaceae</taxon>
        <taxon>Paliureae</taxon>
        <taxon>Ziziphus</taxon>
    </lineage>
</organism>
<dbReference type="Pfam" id="PF00931">
    <property type="entry name" value="NB-ARC"/>
    <property type="match status" value="1"/>
</dbReference>
<dbReference type="GO" id="GO:0006952">
    <property type="term" value="P:defense response"/>
    <property type="evidence" value="ECO:0007669"/>
    <property type="project" value="UniProtKB-KW"/>
</dbReference>
<dbReference type="SUPFAM" id="SSF52047">
    <property type="entry name" value="RNI-like"/>
    <property type="match status" value="3"/>
</dbReference>
<dbReference type="Gene3D" id="3.40.50.300">
    <property type="entry name" value="P-loop containing nucleotide triphosphate hydrolases"/>
    <property type="match status" value="1"/>
</dbReference>
<dbReference type="Gene3D" id="3.80.10.10">
    <property type="entry name" value="Ribonuclease Inhibitor"/>
    <property type="match status" value="7"/>
</dbReference>
<evidence type="ECO:0000256" key="4">
    <source>
        <dbReference type="ARBA" id="ARBA00022821"/>
    </source>
</evidence>
<evidence type="ECO:0000259" key="6">
    <source>
        <dbReference type="SMART" id="SM00382"/>
    </source>
</evidence>